<dbReference type="InterPro" id="IPR005119">
    <property type="entry name" value="LysR_subst-bd"/>
</dbReference>
<dbReference type="Pfam" id="PF00126">
    <property type="entry name" value="HTH_1"/>
    <property type="match status" value="1"/>
</dbReference>
<sequence>MNLDNAQLAAFAMVIREGSFEAAARRLHVTPSAISQRIKQLEERLGQVLVQRATPCVPSVAGQALVRFAEEVALLETEMLAALGSSSGEEPPMVRIPVAVNADSLDSWFLDVPGTLPDGLQVVFDLHVDDQDHSAVLLREGSVMAAVSANPAAIQGCSVAPLGLMRYLAVASPGFLARHFADGVDAAALRRAPMLRFNAKDGLQHQFIAARTSEAVAPPIHLVPSVHGFVGLARRGLGWGMVPEAFARQPIAAGDLAEIVPGAYLDVPLYWHCWRLPSAALAALTAAVERAAAAGLWPMPKG</sequence>
<proteinExistence type="inferred from homology"/>
<dbReference type="Proteomes" id="UP000021315">
    <property type="component" value="Unassembled WGS sequence"/>
</dbReference>
<keyword evidence="3" id="KW-0238">DNA-binding</keyword>
<keyword evidence="4" id="KW-0804">Transcription</keyword>
<dbReference type="SUPFAM" id="SSF46785">
    <property type="entry name" value="Winged helix' DNA-binding domain"/>
    <property type="match status" value="1"/>
</dbReference>
<dbReference type="NCBIfam" id="TIGR03298">
    <property type="entry name" value="argP"/>
    <property type="match status" value="1"/>
</dbReference>
<organism evidence="6 7">
    <name type="scientific">Candidatus Accumulibacter cognatus</name>
    <dbReference type="NCBI Taxonomy" id="2954383"/>
    <lineage>
        <taxon>Bacteria</taxon>
        <taxon>Pseudomonadati</taxon>
        <taxon>Pseudomonadota</taxon>
        <taxon>Betaproteobacteria</taxon>
        <taxon>Candidatus Accumulibacter</taxon>
    </lineage>
</organism>
<dbReference type="Pfam" id="PF03466">
    <property type="entry name" value="LysR_substrate"/>
    <property type="match status" value="1"/>
</dbReference>
<evidence type="ECO:0000256" key="3">
    <source>
        <dbReference type="ARBA" id="ARBA00023125"/>
    </source>
</evidence>
<reference evidence="6" key="1">
    <citation type="submission" date="2014-02" db="EMBL/GenBank/DDBJ databases">
        <title>Expanding our view of genomic diversity in Candidatus Accumulibacter clades.</title>
        <authorList>
            <person name="Skennerton C.T."/>
            <person name="Barr J.J."/>
            <person name="Slater F.R."/>
            <person name="Bond P.L."/>
            <person name="Tyson G.W."/>
        </authorList>
    </citation>
    <scope>NUCLEOTIDE SEQUENCE [LARGE SCALE GENOMIC DNA]</scope>
</reference>
<evidence type="ECO:0000313" key="6">
    <source>
        <dbReference type="EMBL" id="KFB75552.1"/>
    </source>
</evidence>
<accession>A0A080M2S6</accession>
<dbReference type="Gene3D" id="3.40.190.290">
    <property type="match status" value="1"/>
</dbReference>
<dbReference type="EMBL" id="JDST02000082">
    <property type="protein sequence ID" value="KFB75552.1"/>
    <property type="molecule type" value="Genomic_DNA"/>
</dbReference>
<dbReference type="NCBIfam" id="NF009888">
    <property type="entry name" value="PRK13348.1"/>
    <property type="match status" value="1"/>
</dbReference>
<evidence type="ECO:0000256" key="2">
    <source>
        <dbReference type="ARBA" id="ARBA00023015"/>
    </source>
</evidence>
<dbReference type="NCBIfam" id="NF002964">
    <property type="entry name" value="PRK03635.1"/>
    <property type="match status" value="1"/>
</dbReference>
<dbReference type="AlphaFoldDB" id="A0A080M2S6"/>
<dbReference type="InterPro" id="IPR017685">
    <property type="entry name" value="ArgP"/>
</dbReference>
<dbReference type="PROSITE" id="PS50931">
    <property type="entry name" value="HTH_LYSR"/>
    <property type="match status" value="1"/>
</dbReference>
<dbReference type="SUPFAM" id="SSF53850">
    <property type="entry name" value="Periplasmic binding protein-like II"/>
    <property type="match status" value="1"/>
</dbReference>
<dbReference type="InterPro" id="IPR036390">
    <property type="entry name" value="WH_DNA-bd_sf"/>
</dbReference>
<dbReference type="Gene3D" id="1.10.10.10">
    <property type="entry name" value="Winged helix-like DNA-binding domain superfamily/Winged helix DNA-binding domain"/>
    <property type="match status" value="1"/>
</dbReference>
<evidence type="ECO:0000313" key="7">
    <source>
        <dbReference type="Proteomes" id="UP000021315"/>
    </source>
</evidence>
<comment type="similarity">
    <text evidence="1">Belongs to the LysR transcriptional regulatory family.</text>
</comment>
<evidence type="ECO:0000259" key="5">
    <source>
        <dbReference type="PROSITE" id="PS50931"/>
    </source>
</evidence>
<keyword evidence="2" id="KW-0805">Transcription regulation</keyword>
<dbReference type="PANTHER" id="PTHR30579:SF2">
    <property type="entry name" value="HTH-TYPE TRANSCRIPTIONAL REGULATOR ARGP"/>
    <property type="match status" value="1"/>
</dbReference>
<comment type="caution">
    <text evidence="6">The sequence shown here is derived from an EMBL/GenBank/DDBJ whole genome shotgun (WGS) entry which is preliminary data.</text>
</comment>
<dbReference type="InterPro" id="IPR036388">
    <property type="entry name" value="WH-like_DNA-bd_sf"/>
</dbReference>
<name>A0A080M2S6_9PROT</name>
<dbReference type="InterPro" id="IPR050176">
    <property type="entry name" value="LTTR"/>
</dbReference>
<evidence type="ECO:0000256" key="4">
    <source>
        <dbReference type="ARBA" id="ARBA00023163"/>
    </source>
</evidence>
<dbReference type="RefSeq" id="WP_034951667.1">
    <property type="nucleotide sequence ID" value="NZ_JDST02000082.1"/>
</dbReference>
<dbReference type="InterPro" id="IPR000847">
    <property type="entry name" value="LysR_HTH_N"/>
</dbReference>
<dbReference type="PANTHER" id="PTHR30579">
    <property type="entry name" value="TRANSCRIPTIONAL REGULATOR"/>
    <property type="match status" value="1"/>
</dbReference>
<dbReference type="GO" id="GO:0003677">
    <property type="term" value="F:DNA binding"/>
    <property type="evidence" value="ECO:0007669"/>
    <property type="project" value="UniProtKB-KW"/>
</dbReference>
<feature type="domain" description="HTH lysR-type" evidence="5">
    <location>
        <begin position="1"/>
        <end position="59"/>
    </location>
</feature>
<gene>
    <name evidence="6" type="ORF">AW06_003384</name>
</gene>
<protein>
    <submittedName>
        <fullName evidence="6">HTH-type transcriptional regulatorc</fullName>
    </submittedName>
</protein>
<dbReference type="PRINTS" id="PR00039">
    <property type="entry name" value="HTHLYSR"/>
</dbReference>
<keyword evidence="7" id="KW-1185">Reference proteome</keyword>
<evidence type="ECO:0000256" key="1">
    <source>
        <dbReference type="ARBA" id="ARBA00009437"/>
    </source>
</evidence>
<dbReference type="GO" id="GO:0003700">
    <property type="term" value="F:DNA-binding transcription factor activity"/>
    <property type="evidence" value="ECO:0007669"/>
    <property type="project" value="InterPro"/>
</dbReference>
<dbReference type="STRING" id="1453999.AW06_003384"/>